<dbReference type="AlphaFoldDB" id="A0A9P6RQ95"/>
<sequence length="730" mass="83110">MTPSLASPTPQDLVATNNSSSLPGAYIPHIDLTTAQPRPNPDSLTFAFSTRQSEISSISQKQGWGFEFDPDAMTRENLNHSVNGDAAGLYASDWFTNQDHGLSNERIGSSDSSRSPIRQRHDVYNHESYGSSYSRSSGSGGSADESAEQQDYQPYDWSEDTGDSTVNWRTHHHWLSGGSESMDTPLQDVEHHLQQNNDDYHNDDVWEARKTMQWGLTTDADRPPEDQEEEVEVDELMRYWAAPNVYDVIRPKAKREHSAFSDIPAVSRYDGDNWGKAPQHVANYNGEGYISDVLIEQRKSEFWSQRDGQWILLNESTDTRIRRYQQQQQQQQQQRKWQRESHLQQSRDRLEEQDEHRGRVSTSPRSSFDSARTFTSEPYDYKKRGFVNEGDWKKPRKEIVDSSGEDAQEEGRRPTGGHAGLEQSPELGDVQRQGSQDESDHEERQDHHDHQDLLDSQDERYPEETKDELTSESISLEDTLLDLNFDETAPIQLEAITLAAPTFDRPVHIGGMVCDVGLLVDIESEDDFVSTEQSEMTGASVIAPPAMSGAATVSLPTSLPALVDLSLTLAMPQTCAQPQATVNGHNAIEELPSARDWNMWASNHTEQVQKNQEIYPRDYIGLIQEHKQGQKQEQDHKQEQEQEQDVNKLFAFLEKGSIPPKARKSKTRLPVSLSIVIETKDFGQQEMRVREEDDLRQLVEQFCDKYGMQHYEMAIWVTVASAIKKTKKRQ</sequence>
<evidence type="ECO:0000256" key="1">
    <source>
        <dbReference type="SAM" id="MobiDB-lite"/>
    </source>
</evidence>
<comment type="caution">
    <text evidence="2">The sequence shown here is derived from an EMBL/GenBank/DDBJ whole genome shotgun (WGS) entry which is preliminary data.</text>
</comment>
<feature type="region of interest" description="Disordered" evidence="1">
    <location>
        <begin position="393"/>
        <end position="473"/>
    </location>
</feature>
<organism evidence="2 3">
    <name type="scientific">Dissophora globulifera</name>
    <dbReference type="NCBI Taxonomy" id="979702"/>
    <lineage>
        <taxon>Eukaryota</taxon>
        <taxon>Fungi</taxon>
        <taxon>Fungi incertae sedis</taxon>
        <taxon>Mucoromycota</taxon>
        <taxon>Mortierellomycotina</taxon>
        <taxon>Mortierellomycetes</taxon>
        <taxon>Mortierellales</taxon>
        <taxon>Mortierellaceae</taxon>
        <taxon>Dissophora</taxon>
    </lineage>
</organism>
<gene>
    <name evidence="2" type="ORF">BGZ99_003343</name>
</gene>
<feature type="region of interest" description="Disordered" evidence="1">
    <location>
        <begin position="1"/>
        <end position="20"/>
    </location>
</feature>
<feature type="compositionally biased region" description="Basic and acidic residues" evidence="1">
    <location>
        <begin position="441"/>
        <end position="469"/>
    </location>
</feature>
<keyword evidence="3" id="KW-1185">Reference proteome</keyword>
<protein>
    <submittedName>
        <fullName evidence="2">Uncharacterized protein</fullName>
    </submittedName>
</protein>
<evidence type="ECO:0000313" key="2">
    <source>
        <dbReference type="EMBL" id="KAG0322475.1"/>
    </source>
</evidence>
<proteinExistence type="predicted"/>
<dbReference type="EMBL" id="JAAAIP010000211">
    <property type="protein sequence ID" value="KAG0322475.1"/>
    <property type="molecule type" value="Genomic_DNA"/>
</dbReference>
<feature type="region of interest" description="Disordered" evidence="1">
    <location>
        <begin position="332"/>
        <end position="373"/>
    </location>
</feature>
<name>A0A9P6RQ95_9FUNG</name>
<reference evidence="2" key="1">
    <citation type="journal article" date="2020" name="Fungal Divers.">
        <title>Resolving the Mortierellaceae phylogeny through synthesis of multi-gene phylogenetics and phylogenomics.</title>
        <authorList>
            <person name="Vandepol N."/>
            <person name="Liber J."/>
            <person name="Desiro A."/>
            <person name="Na H."/>
            <person name="Kennedy M."/>
            <person name="Barry K."/>
            <person name="Grigoriev I.V."/>
            <person name="Miller A.N."/>
            <person name="O'Donnell K."/>
            <person name="Stajich J.E."/>
            <person name="Bonito G."/>
        </authorList>
    </citation>
    <scope>NUCLEOTIDE SEQUENCE</scope>
    <source>
        <strain evidence="2">REB-010B</strain>
    </source>
</reference>
<feature type="compositionally biased region" description="Low complexity" evidence="1">
    <location>
        <begin position="128"/>
        <end position="137"/>
    </location>
</feature>
<dbReference type="OrthoDB" id="2407428at2759"/>
<dbReference type="Proteomes" id="UP000738325">
    <property type="component" value="Unassembled WGS sequence"/>
</dbReference>
<feature type="region of interest" description="Disordered" evidence="1">
    <location>
        <begin position="122"/>
        <end position="160"/>
    </location>
</feature>
<feature type="compositionally biased region" description="Polar residues" evidence="1">
    <location>
        <begin position="360"/>
        <end position="373"/>
    </location>
</feature>
<accession>A0A9P6RQ95</accession>
<feature type="compositionally biased region" description="Basic and acidic residues" evidence="1">
    <location>
        <begin position="337"/>
        <end position="358"/>
    </location>
</feature>
<evidence type="ECO:0000313" key="3">
    <source>
        <dbReference type="Proteomes" id="UP000738325"/>
    </source>
</evidence>